<evidence type="ECO:0000256" key="3">
    <source>
        <dbReference type="ARBA" id="ARBA00023002"/>
    </source>
</evidence>
<accession>A0ABM8G8K2</accession>
<reference evidence="6" key="1">
    <citation type="journal article" date="2019" name="Int. J. Syst. Evol. Microbiol.">
        <title>The Global Catalogue of Microorganisms (GCM) 10K type strain sequencing project: providing services to taxonomists for standard genome sequencing and annotation.</title>
        <authorList>
            <consortium name="The Broad Institute Genomics Platform"/>
            <consortium name="The Broad Institute Genome Sequencing Center for Infectious Disease"/>
            <person name="Wu L."/>
            <person name="Ma J."/>
        </authorList>
    </citation>
    <scope>NUCLEOTIDE SEQUENCE [LARGE SCALE GENOMIC DNA]</scope>
    <source>
        <strain evidence="6">NBRC 108725</strain>
    </source>
</reference>
<keyword evidence="3" id="KW-0560">Oxidoreductase</keyword>
<dbReference type="Proteomes" id="UP001321498">
    <property type="component" value="Chromosome"/>
</dbReference>
<dbReference type="Gene3D" id="2.60.130.10">
    <property type="entry name" value="Aromatic compound dioxygenase"/>
    <property type="match status" value="1"/>
</dbReference>
<organism evidence="5 6">
    <name type="scientific">Naasia aerilata</name>
    <dbReference type="NCBI Taxonomy" id="1162966"/>
    <lineage>
        <taxon>Bacteria</taxon>
        <taxon>Bacillati</taxon>
        <taxon>Actinomycetota</taxon>
        <taxon>Actinomycetes</taxon>
        <taxon>Micrococcales</taxon>
        <taxon>Microbacteriaceae</taxon>
        <taxon>Naasia</taxon>
    </lineage>
</organism>
<sequence>MPTTEPDPIATDNAVSGEEHPVLTERLAREQPLEGLPPLVQTPSQTVGPFFGFSLPYDGGPELVPPASPGSVRLHGTVRDGAGTPVPDAIIELWQPDADGRMVQEPGSRHRARGVFTGFGRAAVDAGGHYEFTTVVPGATGDGPRWALLTLFARGLAHHLFTRAYFVAEGEAEPTDSLLSGVAEDRRGTLLARQDTATSYRFDITLQGEGETVFLDYPAAAR</sequence>
<feature type="domain" description="Intradiol ring-cleavage dioxygenases" evidence="4">
    <location>
        <begin position="72"/>
        <end position="140"/>
    </location>
</feature>
<dbReference type="InterPro" id="IPR050770">
    <property type="entry name" value="Intradiol_RC_Dioxygenase"/>
</dbReference>
<keyword evidence="2" id="KW-0223">Dioxygenase</keyword>
<dbReference type="NCBIfam" id="TIGR02423">
    <property type="entry name" value="protocat_alph"/>
    <property type="match status" value="1"/>
</dbReference>
<evidence type="ECO:0000313" key="5">
    <source>
        <dbReference type="EMBL" id="BDZ44432.1"/>
    </source>
</evidence>
<dbReference type="InterPro" id="IPR000627">
    <property type="entry name" value="Intradiol_dOase_C"/>
</dbReference>
<dbReference type="PANTHER" id="PTHR33711">
    <property type="entry name" value="DIOXYGENASE, PUTATIVE (AFU_ORTHOLOGUE AFUA_2G02910)-RELATED"/>
    <property type="match status" value="1"/>
</dbReference>
<evidence type="ECO:0000256" key="2">
    <source>
        <dbReference type="ARBA" id="ARBA00022964"/>
    </source>
</evidence>
<dbReference type="PANTHER" id="PTHR33711:SF9">
    <property type="entry name" value="PROTOCATECHUATE 3,4-DIOXYGENASE ALPHA CHAIN"/>
    <property type="match status" value="1"/>
</dbReference>
<name>A0ABM8G8K2_9MICO</name>
<dbReference type="Pfam" id="PF00775">
    <property type="entry name" value="Dioxygenase_C"/>
    <property type="match status" value="1"/>
</dbReference>
<evidence type="ECO:0000313" key="6">
    <source>
        <dbReference type="Proteomes" id="UP001321498"/>
    </source>
</evidence>
<proteinExistence type="inferred from homology"/>
<gene>
    <name evidence="5" type="primary">pcaG</name>
    <name evidence="5" type="ORF">GCM10025866_03410</name>
</gene>
<dbReference type="InterPro" id="IPR012786">
    <property type="entry name" value="Protocat_dOase_a"/>
</dbReference>
<dbReference type="InterPro" id="IPR015889">
    <property type="entry name" value="Intradiol_dOase_core"/>
</dbReference>
<protein>
    <submittedName>
        <fullName evidence="5">Protocatechuate 3,4-dioxygenase subunit alpha</fullName>
    </submittedName>
</protein>
<keyword evidence="6" id="KW-1185">Reference proteome</keyword>
<dbReference type="EMBL" id="AP027731">
    <property type="protein sequence ID" value="BDZ44432.1"/>
    <property type="molecule type" value="Genomic_DNA"/>
</dbReference>
<comment type="similarity">
    <text evidence="1">Belongs to the intradiol ring-cleavage dioxygenase family.</text>
</comment>
<dbReference type="SUPFAM" id="SSF49482">
    <property type="entry name" value="Aromatic compound dioxygenase"/>
    <property type="match status" value="1"/>
</dbReference>
<evidence type="ECO:0000259" key="4">
    <source>
        <dbReference type="Pfam" id="PF00775"/>
    </source>
</evidence>
<dbReference type="RefSeq" id="WP_286277893.1">
    <property type="nucleotide sequence ID" value="NZ_AP027731.1"/>
</dbReference>
<evidence type="ECO:0000256" key="1">
    <source>
        <dbReference type="ARBA" id="ARBA00007825"/>
    </source>
</evidence>